<organism evidence="12 13">
    <name type="scientific">Lasiosphaeria miniovina</name>
    <dbReference type="NCBI Taxonomy" id="1954250"/>
    <lineage>
        <taxon>Eukaryota</taxon>
        <taxon>Fungi</taxon>
        <taxon>Dikarya</taxon>
        <taxon>Ascomycota</taxon>
        <taxon>Pezizomycotina</taxon>
        <taxon>Sordariomycetes</taxon>
        <taxon>Sordariomycetidae</taxon>
        <taxon>Sordariales</taxon>
        <taxon>Lasiosphaeriaceae</taxon>
        <taxon>Lasiosphaeria</taxon>
    </lineage>
</organism>
<dbReference type="GO" id="GO:0005886">
    <property type="term" value="C:plasma membrane"/>
    <property type="evidence" value="ECO:0007669"/>
    <property type="project" value="TreeGrafter"/>
</dbReference>
<keyword evidence="13" id="KW-1185">Reference proteome</keyword>
<proteinExistence type="predicted"/>
<sequence length="693" mass="76289">MAAFASVFLAYSALLVSPVLAAGQALLVGYGFSPYDPLCAESCLRSLTSYMLSCTPMSNGHGDSHMSATPPECYAEDTWFLTSVAWCLSDKCAGHDVPISKLQLFWEQSVTGSSKVAPKWPYSVALANVTPKPPTYQLTEADTDLNQTSLVSPDSYLAQWNVLGNVAREGLVESDYSLTIIVTSLGLPIVLTLIGHFPFLSRLIRSVKPYLVYPSLVGTYQVRALPFLLGNAPTVGQSIYIAIFVALNVILSAVGYRSSQPNAWFATQWNEISAYVLYRTGTLGFMLLPIMFLFSSRNNALLWLSNWSHSTFLLLHRWVARVFALYVVVHSIIGLQIYPDDSDTTWWIWGAVATMATVVSVLFSGLYVRKSQYELFLIFHILLAVFVVAGCWYHVTLWYGAMGIAWPDTSWGYELWVYLGIAVWFFDRLLRVGRVLQSGILRSEITDLGQGYIRVDIPGVRWGSKPGKHAYVYFPTLDPLRPWENHPFSVIPGHMLRKPGSSERTPSPSQAPHEDEEKHLAVSQAKTVSIHHAKNSAGITLLIKKESGITSYLKTHGGMLTLLDGPYANNNAEDILRCDRVLLVAGGIGITGVLPWAQSHWNVKLAWSVAESARPLVEAVELGGLANLTKEVRVGSRFDVYALIAEEADAGWHRVGVVVSGPGGLCDDVRAAVVAAGRKGKTAFELEVDAYSW</sequence>
<feature type="transmembrane region" description="Helical" evidence="9">
    <location>
        <begin position="318"/>
        <end position="338"/>
    </location>
</feature>
<evidence type="ECO:0000259" key="11">
    <source>
        <dbReference type="PROSITE" id="PS51384"/>
    </source>
</evidence>
<feature type="transmembrane region" description="Helical" evidence="9">
    <location>
        <begin position="176"/>
        <end position="200"/>
    </location>
</feature>
<dbReference type="SFLD" id="SFLDS00052">
    <property type="entry name" value="Ferric_Reductase_Domain"/>
    <property type="match status" value="1"/>
</dbReference>
<evidence type="ECO:0000256" key="5">
    <source>
        <dbReference type="ARBA" id="ARBA00023065"/>
    </source>
</evidence>
<dbReference type="GO" id="GO:0000293">
    <property type="term" value="F:ferric-chelate reductase activity"/>
    <property type="evidence" value="ECO:0007669"/>
    <property type="project" value="TreeGrafter"/>
</dbReference>
<dbReference type="EMBL" id="JAUIRO010000003">
    <property type="protein sequence ID" value="KAK0723355.1"/>
    <property type="molecule type" value="Genomic_DNA"/>
</dbReference>
<dbReference type="InterPro" id="IPR017927">
    <property type="entry name" value="FAD-bd_FR_type"/>
</dbReference>
<accession>A0AA40AWK6</accession>
<comment type="subcellular location">
    <subcellularLocation>
        <location evidence="1">Membrane</location>
        <topology evidence="1">Multi-pass membrane protein</topology>
    </subcellularLocation>
</comment>
<keyword evidence="7" id="KW-0325">Glycoprotein</keyword>
<keyword evidence="2" id="KW-0813">Transport</keyword>
<dbReference type="PANTHER" id="PTHR32361:SF9">
    <property type="entry name" value="FERRIC REDUCTASE TRANSMEMBRANE COMPONENT 3-RELATED"/>
    <property type="match status" value="1"/>
</dbReference>
<evidence type="ECO:0000256" key="2">
    <source>
        <dbReference type="ARBA" id="ARBA00022448"/>
    </source>
</evidence>
<dbReference type="Proteomes" id="UP001172101">
    <property type="component" value="Unassembled WGS sequence"/>
</dbReference>
<dbReference type="InterPro" id="IPR013130">
    <property type="entry name" value="Fe3_Rdtase_TM_dom"/>
</dbReference>
<reference evidence="12" key="1">
    <citation type="submission" date="2023-06" db="EMBL/GenBank/DDBJ databases">
        <title>Genome-scale phylogeny and comparative genomics of the fungal order Sordariales.</title>
        <authorList>
            <consortium name="Lawrence Berkeley National Laboratory"/>
            <person name="Hensen N."/>
            <person name="Bonometti L."/>
            <person name="Westerberg I."/>
            <person name="Brannstrom I.O."/>
            <person name="Guillou S."/>
            <person name="Cros-Aarteil S."/>
            <person name="Calhoun S."/>
            <person name="Haridas S."/>
            <person name="Kuo A."/>
            <person name="Mondo S."/>
            <person name="Pangilinan J."/>
            <person name="Riley R."/>
            <person name="LaButti K."/>
            <person name="Andreopoulos B."/>
            <person name="Lipzen A."/>
            <person name="Chen C."/>
            <person name="Yanf M."/>
            <person name="Daum C."/>
            <person name="Ng V."/>
            <person name="Clum A."/>
            <person name="Steindorff A."/>
            <person name="Ohm R."/>
            <person name="Martin F."/>
            <person name="Silar P."/>
            <person name="Natvig D."/>
            <person name="Lalanne C."/>
            <person name="Gautier V."/>
            <person name="Ament-velasquez S.L."/>
            <person name="Kruys A."/>
            <person name="Hutchinson M.I."/>
            <person name="Powell A.J."/>
            <person name="Barry K."/>
            <person name="Miller A.N."/>
            <person name="Grigoriev I.V."/>
            <person name="Debuchy R."/>
            <person name="Gladieux P."/>
            <person name="Thoren M.H."/>
            <person name="Johannesson H."/>
        </authorList>
    </citation>
    <scope>NUCLEOTIDE SEQUENCE</scope>
    <source>
        <strain evidence="12">SMH2392-1A</strain>
    </source>
</reference>
<evidence type="ECO:0000256" key="3">
    <source>
        <dbReference type="ARBA" id="ARBA00022692"/>
    </source>
</evidence>
<keyword evidence="5" id="KW-0406">Ion transport</keyword>
<comment type="caution">
    <text evidence="12">The sequence shown here is derived from an EMBL/GenBank/DDBJ whole genome shotgun (WGS) entry which is preliminary data.</text>
</comment>
<gene>
    <name evidence="12" type="ORF">B0T26DRAFT_259379</name>
</gene>
<evidence type="ECO:0000256" key="6">
    <source>
        <dbReference type="ARBA" id="ARBA00023136"/>
    </source>
</evidence>
<dbReference type="InterPro" id="IPR051410">
    <property type="entry name" value="Ferric/Cupric_Reductase"/>
</dbReference>
<keyword evidence="10" id="KW-0732">Signal</keyword>
<feature type="transmembrane region" description="Helical" evidence="9">
    <location>
        <begin position="239"/>
        <end position="256"/>
    </location>
</feature>
<dbReference type="RefSeq" id="XP_060299279.1">
    <property type="nucleotide sequence ID" value="XM_060434032.1"/>
</dbReference>
<feature type="signal peptide" evidence="10">
    <location>
        <begin position="1"/>
        <end position="21"/>
    </location>
</feature>
<evidence type="ECO:0000256" key="4">
    <source>
        <dbReference type="ARBA" id="ARBA00022989"/>
    </source>
</evidence>
<dbReference type="CDD" id="cd06186">
    <property type="entry name" value="NOX_Duox_like_FAD_NADP"/>
    <property type="match status" value="1"/>
</dbReference>
<dbReference type="PROSITE" id="PS51384">
    <property type="entry name" value="FAD_FR"/>
    <property type="match status" value="1"/>
</dbReference>
<dbReference type="GeneID" id="85317302"/>
<evidence type="ECO:0000256" key="10">
    <source>
        <dbReference type="SAM" id="SignalP"/>
    </source>
</evidence>
<dbReference type="AlphaFoldDB" id="A0AA40AWK6"/>
<dbReference type="Pfam" id="PF01794">
    <property type="entry name" value="Ferric_reduct"/>
    <property type="match status" value="1"/>
</dbReference>
<dbReference type="SFLD" id="SFLDG01168">
    <property type="entry name" value="Ferric_reductase_subgroup_(FRE"/>
    <property type="match status" value="1"/>
</dbReference>
<dbReference type="InterPro" id="IPR039261">
    <property type="entry name" value="FNR_nucleotide-bd"/>
</dbReference>
<keyword evidence="4 9" id="KW-1133">Transmembrane helix</keyword>
<dbReference type="GO" id="GO:0015677">
    <property type="term" value="P:copper ion import"/>
    <property type="evidence" value="ECO:0007669"/>
    <property type="project" value="TreeGrafter"/>
</dbReference>
<keyword evidence="3 9" id="KW-0812">Transmembrane</keyword>
<evidence type="ECO:0000256" key="1">
    <source>
        <dbReference type="ARBA" id="ARBA00004141"/>
    </source>
</evidence>
<feature type="transmembrane region" description="Helical" evidence="9">
    <location>
        <begin position="276"/>
        <end position="297"/>
    </location>
</feature>
<feature type="region of interest" description="Disordered" evidence="8">
    <location>
        <begin position="497"/>
        <end position="516"/>
    </location>
</feature>
<evidence type="ECO:0000256" key="7">
    <source>
        <dbReference type="ARBA" id="ARBA00023180"/>
    </source>
</evidence>
<dbReference type="GO" id="GO:0006879">
    <property type="term" value="P:intracellular iron ion homeostasis"/>
    <property type="evidence" value="ECO:0007669"/>
    <property type="project" value="TreeGrafter"/>
</dbReference>
<dbReference type="SUPFAM" id="SSF52343">
    <property type="entry name" value="Ferredoxin reductase-like, C-terminal NADP-linked domain"/>
    <property type="match status" value="1"/>
</dbReference>
<name>A0AA40AWK6_9PEZI</name>
<evidence type="ECO:0000313" key="12">
    <source>
        <dbReference type="EMBL" id="KAK0723355.1"/>
    </source>
</evidence>
<feature type="domain" description="FAD-binding FR-type" evidence="11">
    <location>
        <begin position="422"/>
        <end position="573"/>
    </location>
</feature>
<dbReference type="GO" id="GO:0006826">
    <property type="term" value="P:iron ion transport"/>
    <property type="evidence" value="ECO:0007669"/>
    <property type="project" value="TreeGrafter"/>
</dbReference>
<evidence type="ECO:0000256" key="9">
    <source>
        <dbReference type="SAM" id="Phobius"/>
    </source>
</evidence>
<evidence type="ECO:0000256" key="8">
    <source>
        <dbReference type="SAM" id="MobiDB-lite"/>
    </source>
</evidence>
<feature type="chain" id="PRO_5041434479" evidence="10">
    <location>
        <begin position="22"/>
        <end position="693"/>
    </location>
</feature>
<feature type="transmembrane region" description="Helical" evidence="9">
    <location>
        <begin position="344"/>
        <end position="368"/>
    </location>
</feature>
<keyword evidence="6 9" id="KW-0472">Membrane</keyword>
<dbReference type="PANTHER" id="PTHR32361">
    <property type="entry name" value="FERRIC/CUPRIC REDUCTASE TRANSMEMBRANE COMPONENT"/>
    <property type="match status" value="1"/>
</dbReference>
<protein>
    <submittedName>
        <fullName evidence="12">Ferric reductase-like transmembrane component</fullName>
    </submittedName>
</protein>
<feature type="transmembrane region" description="Helical" evidence="9">
    <location>
        <begin position="375"/>
        <end position="395"/>
    </location>
</feature>
<evidence type="ECO:0000313" key="13">
    <source>
        <dbReference type="Proteomes" id="UP001172101"/>
    </source>
</evidence>
<dbReference type="Gene3D" id="3.40.50.80">
    <property type="entry name" value="Nucleotide-binding domain of ferredoxin-NADP reductase (FNR) module"/>
    <property type="match status" value="1"/>
</dbReference>